<evidence type="ECO:0000313" key="7">
    <source>
        <dbReference type="Proteomes" id="UP000199482"/>
    </source>
</evidence>
<evidence type="ECO:0000313" key="8">
    <source>
        <dbReference type="Proteomes" id="UP000893823"/>
    </source>
</evidence>
<sequence length="476" mass="51358">MTDTLIPEATTDAAPAASYVDRRGTRHPLPDTAAEARVRADDRAHVFHSWSAQALIDPVPVAAGEGSTFWDYQGNGYLDFSSQLVNLNLGHQHPDLVAAIQEQAGRLATIQPALANDVRGELARRIADVAPGDLDKVFFTNGGADANEHAVRMARAVTGRRKVLSMYRSYHGGTATAISLTGDPRRWANEPSDGGVVHFLGPYPYRSSFHAATEAEETERALAHLEQVITLEGANTIAAIIIETVVGTNGVLVPPPGYLEGVRRISDKFGIVYIADEVMVGFGRVGEWFAVNHFGVTPDLITFAKGVNSGYVPLGGVVISQRIASHFDTVSFQGGLTYSGHPLACAAGVATFEVFERDGILERVRDLGTRVVEPRLRAIAERHPSVGEVRGLGLFWAIELVRDRETREPLVPFNASGADAAPMARVAAACKQAGLWPFIHFNRMHVAPPLVITEEELIRGLDIIDEALDLADAELA</sequence>
<evidence type="ECO:0000313" key="6">
    <source>
        <dbReference type="EMBL" id="SDT06207.1"/>
    </source>
</evidence>
<dbReference type="AlphaFoldDB" id="A0A1H1XA73"/>
<dbReference type="EMBL" id="LT629755">
    <property type="protein sequence ID" value="SDT06207.1"/>
    <property type="molecule type" value="Genomic_DNA"/>
</dbReference>
<dbReference type="GO" id="GO:0050322">
    <property type="term" value="F:taurine-2-oxoglutarate transaminase activity"/>
    <property type="evidence" value="ECO:0007669"/>
    <property type="project" value="UniProtKB-EC"/>
</dbReference>
<dbReference type="Gene3D" id="3.40.640.10">
    <property type="entry name" value="Type I PLP-dependent aspartate aminotransferase-like (Major domain)"/>
    <property type="match status" value="1"/>
</dbReference>
<dbReference type="PANTHER" id="PTHR43094">
    <property type="entry name" value="AMINOTRANSFERASE"/>
    <property type="match status" value="1"/>
</dbReference>
<dbReference type="InterPro" id="IPR005814">
    <property type="entry name" value="Aminotrans_3"/>
</dbReference>
<keyword evidence="8" id="KW-1185">Reference proteome</keyword>
<evidence type="ECO:0000256" key="1">
    <source>
        <dbReference type="ARBA" id="ARBA00001933"/>
    </source>
</evidence>
<dbReference type="Pfam" id="PF00202">
    <property type="entry name" value="Aminotran_3"/>
    <property type="match status" value="1"/>
</dbReference>
<dbReference type="SUPFAM" id="SSF53383">
    <property type="entry name" value="PLP-dependent transferases"/>
    <property type="match status" value="1"/>
</dbReference>
<dbReference type="Proteomes" id="UP000893823">
    <property type="component" value="Unassembled WGS sequence"/>
</dbReference>
<accession>A0A1H1XA73</accession>
<dbReference type="PANTHER" id="PTHR43094:SF1">
    <property type="entry name" value="AMINOTRANSFERASE CLASS-III"/>
    <property type="match status" value="1"/>
</dbReference>
<dbReference type="FunFam" id="3.40.640.10:FF:000004">
    <property type="entry name" value="Acetylornithine aminotransferase"/>
    <property type="match status" value="1"/>
</dbReference>
<dbReference type="GO" id="GO:0005829">
    <property type="term" value="C:cytosol"/>
    <property type="evidence" value="ECO:0007669"/>
    <property type="project" value="TreeGrafter"/>
</dbReference>
<dbReference type="InterPro" id="IPR049704">
    <property type="entry name" value="Aminotrans_3_PPA_site"/>
</dbReference>
<comment type="cofactor">
    <cofactor evidence="1">
        <name>pyridoxal 5'-phosphate</name>
        <dbReference type="ChEBI" id="CHEBI:597326"/>
    </cofactor>
</comment>
<dbReference type="STRING" id="589382.SAMN04489721_2435"/>
<reference evidence="7" key="1">
    <citation type="submission" date="2016-10" db="EMBL/GenBank/DDBJ databases">
        <authorList>
            <person name="Varghese N."/>
            <person name="Submissions S."/>
        </authorList>
    </citation>
    <scope>NUCLEOTIDE SEQUENCE [LARGE SCALE GENOMIC DNA]</scope>
    <source>
        <strain evidence="7">CPCC 202695</strain>
    </source>
</reference>
<gene>
    <name evidence="5" type="ORF">BCL57_000510</name>
    <name evidence="6" type="ORF">SAMN04489721_2435</name>
</gene>
<evidence type="ECO:0000256" key="3">
    <source>
        <dbReference type="ARBA" id="ARBA00022898"/>
    </source>
</evidence>
<dbReference type="NCBIfam" id="NF004718">
    <property type="entry name" value="PRK06062.1"/>
    <property type="match status" value="1"/>
</dbReference>
<dbReference type="InterPro" id="IPR015421">
    <property type="entry name" value="PyrdxlP-dep_Trfase_major"/>
</dbReference>
<dbReference type="InterPro" id="IPR015424">
    <property type="entry name" value="PyrdxlP-dep_Trfase"/>
</dbReference>
<dbReference type="EMBL" id="SODL02000001">
    <property type="protein sequence ID" value="MCP2366368.1"/>
    <property type="molecule type" value="Genomic_DNA"/>
</dbReference>
<dbReference type="OrthoDB" id="9801052at2"/>
<evidence type="ECO:0000256" key="2">
    <source>
        <dbReference type="ARBA" id="ARBA00008954"/>
    </source>
</evidence>
<dbReference type="RefSeq" id="WP_092672752.1">
    <property type="nucleotide sequence ID" value="NZ_BMDN01000001.1"/>
</dbReference>
<dbReference type="EC" id="2.6.1.55" evidence="5"/>
<comment type="similarity">
    <text evidence="2 4">Belongs to the class-III pyridoxal-phosphate-dependent aminotransferase family.</text>
</comment>
<dbReference type="Gene3D" id="3.90.1150.10">
    <property type="entry name" value="Aspartate Aminotransferase, domain 1"/>
    <property type="match status" value="1"/>
</dbReference>
<keyword evidence="5" id="KW-0032">Aminotransferase</keyword>
<dbReference type="CDD" id="cd00610">
    <property type="entry name" value="OAT_like"/>
    <property type="match status" value="1"/>
</dbReference>
<evidence type="ECO:0000256" key="4">
    <source>
        <dbReference type="RuleBase" id="RU003560"/>
    </source>
</evidence>
<protein>
    <submittedName>
        <fullName evidence="6">Taurine---2-oxoglutarate transaminase</fullName>
    </submittedName>
    <submittedName>
        <fullName evidence="5">Taurine--2-oxoglutarate transaminase</fullName>
        <ecNumber evidence="5">2.6.1.55</ecNumber>
    </submittedName>
</protein>
<dbReference type="Proteomes" id="UP000199482">
    <property type="component" value="Chromosome I"/>
</dbReference>
<dbReference type="PROSITE" id="PS00600">
    <property type="entry name" value="AA_TRANSFER_CLASS_3"/>
    <property type="match status" value="1"/>
</dbReference>
<dbReference type="GO" id="GO:0030170">
    <property type="term" value="F:pyridoxal phosphate binding"/>
    <property type="evidence" value="ECO:0007669"/>
    <property type="project" value="InterPro"/>
</dbReference>
<keyword evidence="5" id="KW-0808">Transferase</keyword>
<reference evidence="6" key="2">
    <citation type="submission" date="2016-10" db="EMBL/GenBank/DDBJ databases">
        <authorList>
            <person name="de Groot N.N."/>
        </authorList>
    </citation>
    <scope>NUCLEOTIDE SEQUENCE [LARGE SCALE GENOMIC DNA]</scope>
    <source>
        <strain evidence="6">CPCC 202695</strain>
    </source>
</reference>
<organism evidence="6 7">
    <name type="scientific">Agromyces flavus</name>
    <dbReference type="NCBI Taxonomy" id="589382"/>
    <lineage>
        <taxon>Bacteria</taxon>
        <taxon>Bacillati</taxon>
        <taxon>Actinomycetota</taxon>
        <taxon>Actinomycetes</taxon>
        <taxon>Micrococcales</taxon>
        <taxon>Microbacteriaceae</taxon>
        <taxon>Agromyces</taxon>
    </lineage>
</organism>
<keyword evidence="3 4" id="KW-0663">Pyridoxal phosphate</keyword>
<dbReference type="InterPro" id="IPR015422">
    <property type="entry name" value="PyrdxlP-dep_Trfase_small"/>
</dbReference>
<proteinExistence type="inferred from homology"/>
<reference evidence="5" key="3">
    <citation type="submission" date="2022-06" db="EMBL/GenBank/DDBJ databases">
        <title>Genomic Encyclopedia of Type Strains, Phase III (KMG-III): the genomes of soil and plant-associated and newly described type strains.</title>
        <authorList>
            <person name="Whitman W."/>
        </authorList>
    </citation>
    <scope>NUCLEOTIDE SEQUENCE</scope>
    <source>
        <strain evidence="5">CPCC 202695</strain>
    </source>
</reference>
<name>A0A1H1XA73_9MICO</name>
<evidence type="ECO:0000313" key="5">
    <source>
        <dbReference type="EMBL" id="MCP2366368.1"/>
    </source>
</evidence>